<dbReference type="Pfam" id="PF00130">
    <property type="entry name" value="C1_1"/>
    <property type="match status" value="1"/>
</dbReference>
<dbReference type="GO" id="GO:0046872">
    <property type="term" value="F:metal ion binding"/>
    <property type="evidence" value="ECO:0007669"/>
    <property type="project" value="UniProtKB-KW"/>
</dbReference>
<evidence type="ECO:0000313" key="8">
    <source>
        <dbReference type="WBParaSite" id="MBELARI_LOCUS20978"/>
    </source>
</evidence>
<dbReference type="PROSITE" id="PS50081">
    <property type="entry name" value="ZF_DAG_PE_2"/>
    <property type="match status" value="1"/>
</dbReference>
<dbReference type="GO" id="GO:0051256">
    <property type="term" value="P:mitotic spindle midzone assembly"/>
    <property type="evidence" value="ECO:0007669"/>
    <property type="project" value="TreeGrafter"/>
</dbReference>
<name>A0AAF3F5Q0_9BILA</name>
<reference evidence="8" key="1">
    <citation type="submission" date="2024-02" db="UniProtKB">
        <authorList>
            <consortium name="WormBaseParasite"/>
        </authorList>
    </citation>
    <scope>IDENTIFICATION</scope>
</reference>
<dbReference type="SUPFAM" id="SSF57889">
    <property type="entry name" value="Cysteine-rich domain"/>
    <property type="match status" value="1"/>
</dbReference>
<feature type="domain" description="Rho-GAP" evidence="6">
    <location>
        <begin position="324"/>
        <end position="511"/>
    </location>
</feature>
<dbReference type="GO" id="GO:0007266">
    <property type="term" value="P:Rho protein signal transduction"/>
    <property type="evidence" value="ECO:0007669"/>
    <property type="project" value="TreeGrafter"/>
</dbReference>
<dbReference type="GO" id="GO:0005096">
    <property type="term" value="F:GTPase activator activity"/>
    <property type="evidence" value="ECO:0007669"/>
    <property type="project" value="TreeGrafter"/>
</dbReference>
<accession>A0AAF3F5Q0</accession>
<dbReference type="SMART" id="SM00109">
    <property type="entry name" value="C1"/>
    <property type="match status" value="1"/>
</dbReference>
<sequence length="566" mass="64400">MEDNCSAYSKQLLHDFHGAFDQRLFAQFQDDSQQLVVAVQQFHDQFLRDQKKIKLLNRRIEELEEEALKCKDVTRKLDHELKDARSQFAAQLEENRLLKLRNGKAFKAELNQSLRCTSRFAQNKANDFSQEATQTSDDCTTGSEENLLEQPRRLARLNATPKKRATKRRSRSVHIGEFANSTSAAQEITPKAVNYQISGAIRAIADRSQSIENLDSRQLACQHVSNVIDDSILQKNKPIMRVGSRRNWTYGRPIEERQHKFVKASIIKMTTCDFCYGPIYLTGRASLRCSDCQQFTHEACKAQLSIPCVPRAPKTPMKNRMDGVRIQDYCPASAPMIPYPIIHCVVALERRGALNQDGLYRVAGKKQQAIRLLQLLKTSRGVPKMDLFENDVIADCIKDFLREFRDPLIPRTSRTEFIEAATKKNHVALNKAIADLPQPHRDTLAFLCIHWQKVVARKDANKMSVENLARFVSQSVLGPDLRSTNIAATHLEARRCVTLLVTLLSKATKEWEEILNPMTSIATPSVYSKEFLHVDVSILGPITNDDPSDSPTPKRARQKKLFDDPF</sequence>
<protein>
    <submittedName>
        <fullName evidence="8">Rac GTPase-activating protein 1</fullName>
    </submittedName>
</protein>
<dbReference type="GO" id="GO:0097149">
    <property type="term" value="C:centralspindlin complex"/>
    <property type="evidence" value="ECO:0007669"/>
    <property type="project" value="TreeGrafter"/>
</dbReference>
<keyword evidence="3" id="KW-0175">Coiled coil</keyword>
<dbReference type="SUPFAM" id="SSF48350">
    <property type="entry name" value="GTPase activation domain, GAP"/>
    <property type="match status" value="1"/>
</dbReference>
<keyword evidence="2" id="KW-0862">Zinc</keyword>
<dbReference type="Pfam" id="PF00620">
    <property type="entry name" value="RhoGAP"/>
    <property type="match status" value="1"/>
</dbReference>
<dbReference type="SMART" id="SM00324">
    <property type="entry name" value="RhoGAP"/>
    <property type="match status" value="1"/>
</dbReference>
<dbReference type="InterPro" id="IPR000198">
    <property type="entry name" value="RhoGAP_dom"/>
</dbReference>
<keyword evidence="1" id="KW-0479">Metal-binding</keyword>
<dbReference type="GO" id="GO:0005634">
    <property type="term" value="C:nucleus"/>
    <property type="evidence" value="ECO:0007669"/>
    <property type="project" value="TreeGrafter"/>
</dbReference>
<dbReference type="GO" id="GO:0030496">
    <property type="term" value="C:midbody"/>
    <property type="evidence" value="ECO:0007669"/>
    <property type="project" value="TreeGrafter"/>
</dbReference>
<dbReference type="CDD" id="cd00029">
    <property type="entry name" value="C1"/>
    <property type="match status" value="1"/>
</dbReference>
<evidence type="ECO:0000256" key="4">
    <source>
        <dbReference type="SAM" id="MobiDB-lite"/>
    </source>
</evidence>
<evidence type="ECO:0000256" key="1">
    <source>
        <dbReference type="ARBA" id="ARBA00022723"/>
    </source>
</evidence>
<proteinExistence type="predicted"/>
<feature type="coiled-coil region" evidence="3">
    <location>
        <begin position="46"/>
        <end position="80"/>
    </location>
</feature>
<keyword evidence="7" id="KW-1185">Reference proteome</keyword>
<dbReference type="PROSITE" id="PS50238">
    <property type="entry name" value="RHOGAP"/>
    <property type="match status" value="1"/>
</dbReference>
<dbReference type="Gene3D" id="3.30.60.20">
    <property type="match status" value="1"/>
</dbReference>
<dbReference type="GO" id="GO:0051233">
    <property type="term" value="C:spindle midzone"/>
    <property type="evidence" value="ECO:0007669"/>
    <property type="project" value="TreeGrafter"/>
</dbReference>
<dbReference type="PANTHER" id="PTHR46199">
    <property type="entry name" value="RAC GTPASE-ACTIVATING PROTEIN 1"/>
    <property type="match status" value="1"/>
</dbReference>
<evidence type="ECO:0000256" key="3">
    <source>
        <dbReference type="SAM" id="Coils"/>
    </source>
</evidence>
<dbReference type="Gene3D" id="1.10.555.10">
    <property type="entry name" value="Rho GTPase activation protein"/>
    <property type="match status" value="1"/>
</dbReference>
<dbReference type="AlphaFoldDB" id="A0AAF3F5Q0"/>
<dbReference type="InterPro" id="IPR008936">
    <property type="entry name" value="Rho_GTPase_activation_prot"/>
</dbReference>
<dbReference type="WBParaSite" id="MBELARI_LOCUS20978">
    <property type="protein sequence ID" value="MBELARI_LOCUS20978"/>
    <property type="gene ID" value="MBELARI_LOCUS20978"/>
</dbReference>
<evidence type="ECO:0000259" key="5">
    <source>
        <dbReference type="PROSITE" id="PS50081"/>
    </source>
</evidence>
<organism evidence="7 8">
    <name type="scientific">Mesorhabditis belari</name>
    <dbReference type="NCBI Taxonomy" id="2138241"/>
    <lineage>
        <taxon>Eukaryota</taxon>
        <taxon>Metazoa</taxon>
        <taxon>Ecdysozoa</taxon>
        <taxon>Nematoda</taxon>
        <taxon>Chromadorea</taxon>
        <taxon>Rhabditida</taxon>
        <taxon>Rhabditina</taxon>
        <taxon>Rhabditomorpha</taxon>
        <taxon>Rhabditoidea</taxon>
        <taxon>Rhabditidae</taxon>
        <taxon>Mesorhabditinae</taxon>
        <taxon>Mesorhabditis</taxon>
    </lineage>
</organism>
<feature type="domain" description="Phorbol-ester/DAG-type" evidence="5">
    <location>
        <begin position="258"/>
        <end position="308"/>
    </location>
</feature>
<dbReference type="InterPro" id="IPR002219">
    <property type="entry name" value="PKC_DAG/PE"/>
</dbReference>
<evidence type="ECO:0000313" key="7">
    <source>
        <dbReference type="Proteomes" id="UP000887575"/>
    </source>
</evidence>
<dbReference type="PROSITE" id="PS00479">
    <property type="entry name" value="ZF_DAG_PE_1"/>
    <property type="match status" value="1"/>
</dbReference>
<dbReference type="Proteomes" id="UP000887575">
    <property type="component" value="Unassembled WGS sequence"/>
</dbReference>
<dbReference type="GO" id="GO:0032154">
    <property type="term" value="C:cleavage furrow"/>
    <property type="evidence" value="ECO:0007669"/>
    <property type="project" value="TreeGrafter"/>
</dbReference>
<dbReference type="InterPro" id="IPR046349">
    <property type="entry name" value="C1-like_sf"/>
</dbReference>
<dbReference type="PANTHER" id="PTHR46199:SF3">
    <property type="entry name" value="RAC GTPASE-ACTIVATING PROTEIN 1"/>
    <property type="match status" value="1"/>
</dbReference>
<feature type="region of interest" description="Disordered" evidence="4">
    <location>
        <begin position="542"/>
        <end position="566"/>
    </location>
</feature>
<dbReference type="GO" id="GO:0000281">
    <property type="term" value="P:mitotic cytokinesis"/>
    <property type="evidence" value="ECO:0007669"/>
    <property type="project" value="TreeGrafter"/>
</dbReference>
<evidence type="ECO:0000256" key="2">
    <source>
        <dbReference type="ARBA" id="ARBA00022833"/>
    </source>
</evidence>
<evidence type="ECO:0000259" key="6">
    <source>
        <dbReference type="PROSITE" id="PS50238"/>
    </source>
</evidence>